<protein>
    <recommendedName>
        <fullName evidence="5">CCR4-NOT transcription complex subunit 10</fullName>
    </recommendedName>
</protein>
<reference evidence="3" key="1">
    <citation type="submission" date="2021-01" db="EMBL/GenBank/DDBJ databases">
        <title>Adiantum capillus-veneris genome.</title>
        <authorList>
            <person name="Fang Y."/>
            <person name="Liao Q."/>
        </authorList>
    </citation>
    <scope>NUCLEOTIDE SEQUENCE</scope>
    <source>
        <strain evidence="3">H3</strain>
        <tissue evidence="3">Leaf</tissue>
    </source>
</reference>
<evidence type="ECO:0000256" key="2">
    <source>
        <dbReference type="SAM" id="MobiDB-lite"/>
    </source>
</evidence>
<feature type="region of interest" description="Disordered" evidence="2">
    <location>
        <begin position="1"/>
        <end position="28"/>
    </location>
</feature>
<comment type="caution">
    <text evidence="3">The sequence shown here is derived from an EMBL/GenBank/DDBJ whole genome shotgun (WGS) entry which is preliminary data.</text>
</comment>
<dbReference type="OrthoDB" id="25157at2759"/>
<proteinExistence type="inferred from homology"/>
<keyword evidence="4" id="KW-1185">Reference proteome</keyword>
<dbReference type="PANTHER" id="PTHR12979:SF5">
    <property type="entry name" value="CCR4-NOT TRANSCRIPTION COMPLEX SUBUNIT 10"/>
    <property type="match status" value="1"/>
</dbReference>
<dbReference type="SUPFAM" id="SSF48452">
    <property type="entry name" value="TPR-like"/>
    <property type="match status" value="2"/>
</dbReference>
<name>A0A9D4UFE5_ADICA</name>
<dbReference type="GO" id="GO:0017148">
    <property type="term" value="P:negative regulation of translation"/>
    <property type="evidence" value="ECO:0007669"/>
    <property type="project" value="TreeGrafter"/>
</dbReference>
<accession>A0A9D4UFE5</accession>
<evidence type="ECO:0008006" key="5">
    <source>
        <dbReference type="Google" id="ProtNLM"/>
    </source>
</evidence>
<dbReference type="InterPro" id="IPR039740">
    <property type="entry name" value="CNOT10"/>
</dbReference>
<sequence>MEALDTGSSTAAASSTVTATSSTSPSLSSSSAAVATVSSASSSASVGAPLSSSSSDVNFRSPSFNAVLARDASSLFHSSRYQECLDLLHQILLSDHENPKVIHNIAVVEYFRDGCSDPQRLLELLSKVKKKIEELCKKSVRDQWDDANVSPTNSSPNANNSNLKGGSLGTVDIPAYLEDYDTSIPIFNSAVILFHLQQYAVALTVLEPLYHNIEVIDEPAALRICGLMLDTALAASQPRKACDVLRYMERVFGLGILVTPSETGNSIPSHSMLLSSTLDSTSSMGTAGAAVCSVNNAASEASLTRSSSEEVLDEEVLSLGLDMEGSNTAKSATPISLLSHAVPGPDRVSSAPPRDSSIKIFLHLNKVRFFLCTRNIRAAKKEVKLAMNLAQGVDQSKALMLKAQLEYLRGNHRKAIKLLMTCNSKEPGLRCMFLNNLGCIHHHLRKDSTAYTYFHKALKNCISAISAKPLLLSTYSQDKSLSILYNCGLQQLRIGNPVLAAQCFQEAGSFCCKQPLLWLRIAECCISALEKGLLETGGFDNSIKKDELRVSSVGEGRWRRLVLPAGSLNPSLSNIAAGFNLEDDKTMGNSSSAKGLEPAAFGKPHKLSLLFARQCLHNALLLVNQLLARDAKGAVETRAVEVEEALSEDLKSLSLQSLRGGGLPLGAQSNPNGNNKEGKVNSLSAILASVTAFEEEQQKRNSTILQYVLADLAFVELCLDNPVRALKNARQLLQHPECSKPFKFLGHVYAAEALCLLNRPHEAVAELSTCINECNSLETPANGGDEDGQKWKSGENSEASAEGDDGVGAAVANASLLSEALSISSFTGTRARASLFVNLAMVHVMLNDFPQANHFAMQAASIIPANPIAVLCVVYVNLVQGRTEEAPVGVSEHGTCFLYHNWTGQDPMAILHTNVEPFTVFLLMYLGFGIVKEGWRNELQ</sequence>
<dbReference type="AlphaFoldDB" id="A0A9D4UFE5"/>
<feature type="region of interest" description="Disordered" evidence="2">
    <location>
        <begin position="781"/>
        <end position="804"/>
    </location>
</feature>
<evidence type="ECO:0000256" key="1">
    <source>
        <dbReference type="ARBA" id="ARBA00010080"/>
    </source>
</evidence>
<organism evidence="3 4">
    <name type="scientific">Adiantum capillus-veneris</name>
    <name type="common">Maidenhair fern</name>
    <dbReference type="NCBI Taxonomy" id="13818"/>
    <lineage>
        <taxon>Eukaryota</taxon>
        <taxon>Viridiplantae</taxon>
        <taxon>Streptophyta</taxon>
        <taxon>Embryophyta</taxon>
        <taxon>Tracheophyta</taxon>
        <taxon>Polypodiopsida</taxon>
        <taxon>Polypodiidae</taxon>
        <taxon>Polypodiales</taxon>
        <taxon>Pteridineae</taxon>
        <taxon>Pteridaceae</taxon>
        <taxon>Vittarioideae</taxon>
        <taxon>Adiantum</taxon>
    </lineage>
</organism>
<dbReference type="Proteomes" id="UP000886520">
    <property type="component" value="Chromosome 17"/>
</dbReference>
<dbReference type="GO" id="GO:0006402">
    <property type="term" value="P:mRNA catabolic process"/>
    <property type="evidence" value="ECO:0007669"/>
    <property type="project" value="TreeGrafter"/>
</dbReference>
<dbReference type="InterPro" id="IPR011990">
    <property type="entry name" value="TPR-like_helical_dom_sf"/>
</dbReference>
<evidence type="ECO:0000313" key="4">
    <source>
        <dbReference type="Proteomes" id="UP000886520"/>
    </source>
</evidence>
<dbReference type="PANTHER" id="PTHR12979">
    <property type="entry name" value="CCR4-NOT TRANSCRIPTION COMPLEX SUBUNIT 10"/>
    <property type="match status" value="1"/>
</dbReference>
<dbReference type="EMBL" id="JABFUD020000017">
    <property type="protein sequence ID" value="KAI5066951.1"/>
    <property type="molecule type" value="Genomic_DNA"/>
</dbReference>
<comment type="similarity">
    <text evidence="1">Belongs to the CNOT10 family.</text>
</comment>
<gene>
    <name evidence="3" type="ORF">GOP47_0017479</name>
</gene>
<dbReference type="Gene3D" id="1.25.40.10">
    <property type="entry name" value="Tetratricopeptide repeat domain"/>
    <property type="match status" value="1"/>
</dbReference>
<evidence type="ECO:0000313" key="3">
    <source>
        <dbReference type="EMBL" id="KAI5066951.1"/>
    </source>
</evidence>
<dbReference type="GO" id="GO:0030014">
    <property type="term" value="C:CCR4-NOT complex"/>
    <property type="evidence" value="ECO:0007669"/>
    <property type="project" value="InterPro"/>
</dbReference>